<dbReference type="HOGENOM" id="CLU_084845_0_0_1"/>
<evidence type="ECO:0000313" key="4">
    <source>
        <dbReference type="Proteomes" id="UP000022910"/>
    </source>
</evidence>
<accession>A0A015IRZ7</accession>
<proteinExistence type="predicted"/>
<evidence type="ECO:0000313" key="3">
    <source>
        <dbReference type="EMBL" id="EXX59982.1"/>
    </source>
</evidence>
<sequence>MEVTSINNPLDKRQAPSTTSTSGSVCQLVLWGLHPVGQLLCCEDNQPCLANSPVCSSTNKMAHCWFISQLDACKRNDALSKTVCQYQDGVYCLKGVTDHPYDNSSLSNWNVIDVILSRNTAVSSVNGYVSKYPPPPPPPAPAPAPAAPAPGKAPDGKAPAPPAGAAPADGKAPAPPAGAAPADGKAPGKALAVRALTIQNPKSIICSDSMTSGICQIQDDAGYESFSYDVEICDNSVDIINSLPKISNATTTVTQILITTVTAKPSTNFSNHLEAGGLYSLILIVFLISSLGNIISAKKFGL</sequence>
<evidence type="ECO:0000256" key="2">
    <source>
        <dbReference type="SAM" id="Phobius"/>
    </source>
</evidence>
<reference evidence="3 4" key="1">
    <citation type="submission" date="2014-02" db="EMBL/GenBank/DDBJ databases">
        <title>Single nucleus genome sequencing reveals high similarity among nuclei of an endomycorrhizal fungus.</title>
        <authorList>
            <person name="Lin K."/>
            <person name="Geurts R."/>
            <person name="Zhang Z."/>
            <person name="Limpens E."/>
            <person name="Saunders D.G."/>
            <person name="Mu D."/>
            <person name="Pang E."/>
            <person name="Cao H."/>
            <person name="Cha H."/>
            <person name="Lin T."/>
            <person name="Zhou Q."/>
            <person name="Shang Y."/>
            <person name="Li Y."/>
            <person name="Ivanov S."/>
            <person name="Sharma T."/>
            <person name="Velzen R.V."/>
            <person name="Ruijter N.D."/>
            <person name="Aanen D.K."/>
            <person name="Win J."/>
            <person name="Kamoun S."/>
            <person name="Bisseling T."/>
            <person name="Huang S."/>
        </authorList>
    </citation>
    <scope>NUCLEOTIDE SEQUENCE [LARGE SCALE GENOMIC DNA]</scope>
    <source>
        <strain evidence="4">DAOM197198w</strain>
    </source>
</reference>
<dbReference type="Proteomes" id="UP000022910">
    <property type="component" value="Unassembled WGS sequence"/>
</dbReference>
<feature type="region of interest" description="Disordered" evidence="1">
    <location>
        <begin position="133"/>
        <end position="185"/>
    </location>
</feature>
<keyword evidence="2" id="KW-1133">Transmembrane helix</keyword>
<keyword evidence="2" id="KW-0812">Transmembrane</keyword>
<keyword evidence="4" id="KW-1185">Reference proteome</keyword>
<feature type="compositionally biased region" description="Low complexity" evidence="1">
    <location>
        <begin position="149"/>
        <end position="158"/>
    </location>
</feature>
<gene>
    <name evidence="3" type="ORF">RirG_184110</name>
</gene>
<dbReference type="OrthoDB" id="2398331at2759"/>
<dbReference type="EMBL" id="JEMT01026103">
    <property type="protein sequence ID" value="EXX59982.1"/>
    <property type="molecule type" value="Genomic_DNA"/>
</dbReference>
<organism evidence="3 4">
    <name type="scientific">Rhizophagus irregularis (strain DAOM 197198w)</name>
    <name type="common">Glomus intraradices</name>
    <dbReference type="NCBI Taxonomy" id="1432141"/>
    <lineage>
        <taxon>Eukaryota</taxon>
        <taxon>Fungi</taxon>
        <taxon>Fungi incertae sedis</taxon>
        <taxon>Mucoromycota</taxon>
        <taxon>Glomeromycotina</taxon>
        <taxon>Glomeromycetes</taxon>
        <taxon>Glomerales</taxon>
        <taxon>Glomeraceae</taxon>
        <taxon>Rhizophagus</taxon>
    </lineage>
</organism>
<feature type="region of interest" description="Disordered" evidence="1">
    <location>
        <begin position="1"/>
        <end position="21"/>
    </location>
</feature>
<comment type="caution">
    <text evidence="3">The sequence shown here is derived from an EMBL/GenBank/DDBJ whole genome shotgun (WGS) entry which is preliminary data.</text>
</comment>
<name>A0A015IRZ7_RHIIW</name>
<feature type="compositionally biased region" description="Pro residues" evidence="1">
    <location>
        <begin position="133"/>
        <end position="148"/>
    </location>
</feature>
<protein>
    <submittedName>
        <fullName evidence="3">Uncharacterized protein</fullName>
    </submittedName>
</protein>
<keyword evidence="2" id="KW-0472">Membrane</keyword>
<evidence type="ECO:0000256" key="1">
    <source>
        <dbReference type="SAM" id="MobiDB-lite"/>
    </source>
</evidence>
<dbReference type="AlphaFoldDB" id="A0A015IRZ7"/>
<feature type="transmembrane region" description="Helical" evidence="2">
    <location>
        <begin position="276"/>
        <end position="295"/>
    </location>
</feature>
<dbReference type="STRING" id="1432141.A0A015IRZ7"/>